<feature type="domain" description="NB-ARC" evidence="8">
    <location>
        <begin position="164"/>
        <end position="331"/>
    </location>
</feature>
<keyword evidence="2" id="KW-0433">Leucine-rich repeat</keyword>
<feature type="coiled-coil region" evidence="7">
    <location>
        <begin position="72"/>
        <end position="99"/>
    </location>
</feature>
<evidence type="ECO:0000259" key="8">
    <source>
        <dbReference type="Pfam" id="PF00931"/>
    </source>
</evidence>
<evidence type="ECO:0000256" key="5">
    <source>
        <dbReference type="ARBA" id="ARBA00022821"/>
    </source>
</evidence>
<dbReference type="GO" id="GO:0005524">
    <property type="term" value="F:ATP binding"/>
    <property type="evidence" value="ECO:0007669"/>
    <property type="project" value="UniProtKB-KW"/>
</dbReference>
<keyword evidence="5" id="KW-0611">Plant defense</keyword>
<evidence type="ECO:0000313" key="11">
    <source>
        <dbReference type="Proteomes" id="UP001428341"/>
    </source>
</evidence>
<proteinExistence type="inferred from homology"/>
<protein>
    <recommendedName>
        <fullName evidence="12">NB-ARC domain-containing protein</fullName>
    </recommendedName>
</protein>
<dbReference type="Proteomes" id="UP001428341">
    <property type="component" value="Unassembled WGS sequence"/>
</dbReference>
<evidence type="ECO:0000256" key="4">
    <source>
        <dbReference type="ARBA" id="ARBA00022741"/>
    </source>
</evidence>
<evidence type="ECO:0000259" key="9">
    <source>
        <dbReference type="Pfam" id="PF23598"/>
    </source>
</evidence>
<dbReference type="SUPFAM" id="SSF52540">
    <property type="entry name" value="P-loop containing nucleoside triphosphate hydrolases"/>
    <property type="match status" value="1"/>
</dbReference>
<keyword evidence="4" id="KW-0547">Nucleotide-binding</keyword>
<dbReference type="GO" id="GO:0006952">
    <property type="term" value="P:defense response"/>
    <property type="evidence" value="ECO:0007669"/>
    <property type="project" value="UniProtKB-KW"/>
</dbReference>
<name>A0AAP0MYC7_9ROSI</name>
<dbReference type="GO" id="GO:0043531">
    <property type="term" value="F:ADP binding"/>
    <property type="evidence" value="ECO:0007669"/>
    <property type="project" value="InterPro"/>
</dbReference>
<evidence type="ECO:0000256" key="1">
    <source>
        <dbReference type="ARBA" id="ARBA00008894"/>
    </source>
</evidence>
<feature type="domain" description="Disease resistance R13L4/SHOC-2-like LRR" evidence="9">
    <location>
        <begin position="478"/>
        <end position="640"/>
    </location>
</feature>
<dbReference type="PRINTS" id="PR00364">
    <property type="entry name" value="DISEASERSIST"/>
</dbReference>
<evidence type="ECO:0000256" key="6">
    <source>
        <dbReference type="ARBA" id="ARBA00022840"/>
    </source>
</evidence>
<evidence type="ECO:0000313" key="10">
    <source>
        <dbReference type="EMBL" id="KAK9229323.1"/>
    </source>
</evidence>
<keyword evidence="3" id="KW-0677">Repeat</keyword>
<dbReference type="FunFam" id="3.40.50.300:FF:001091">
    <property type="entry name" value="Probable disease resistance protein At1g61300"/>
    <property type="match status" value="1"/>
</dbReference>
<dbReference type="InterPro" id="IPR042197">
    <property type="entry name" value="Apaf_helical"/>
</dbReference>
<evidence type="ECO:0000256" key="7">
    <source>
        <dbReference type="SAM" id="Coils"/>
    </source>
</evidence>
<dbReference type="PANTHER" id="PTHR33463:SF220">
    <property type="entry name" value="NB-ARC DOMAIN-CONTAINING PROTEIN"/>
    <property type="match status" value="1"/>
</dbReference>
<dbReference type="InterPro" id="IPR002182">
    <property type="entry name" value="NB-ARC"/>
</dbReference>
<dbReference type="AlphaFoldDB" id="A0AAP0MYC7"/>
<gene>
    <name evidence="10" type="ORF">WN944_022285</name>
</gene>
<evidence type="ECO:0000256" key="3">
    <source>
        <dbReference type="ARBA" id="ARBA00022737"/>
    </source>
</evidence>
<dbReference type="FunFam" id="1.10.8.430:FF:000003">
    <property type="entry name" value="Probable disease resistance protein At5g66910"/>
    <property type="match status" value="1"/>
</dbReference>
<reference evidence="10 11" key="1">
    <citation type="submission" date="2024-05" db="EMBL/GenBank/DDBJ databases">
        <title>Haplotype-resolved chromosome-level genome assembly of Huyou (Citrus changshanensis).</title>
        <authorList>
            <person name="Miao C."/>
            <person name="Chen W."/>
            <person name="Wu Y."/>
            <person name="Wang L."/>
            <person name="Zhao S."/>
            <person name="Grierson D."/>
            <person name="Xu C."/>
            <person name="Chen K."/>
        </authorList>
    </citation>
    <scope>NUCLEOTIDE SEQUENCE [LARGE SCALE GENOMIC DNA]</scope>
    <source>
        <strain evidence="10">01-14</strain>
        <tissue evidence="10">Leaf</tissue>
    </source>
</reference>
<dbReference type="SUPFAM" id="SSF52058">
    <property type="entry name" value="L domain-like"/>
    <property type="match status" value="1"/>
</dbReference>
<comment type="caution">
    <text evidence="10">The sequence shown here is derived from an EMBL/GenBank/DDBJ whole genome shotgun (WGS) entry which is preliminary data.</text>
</comment>
<dbReference type="Gene3D" id="3.40.50.300">
    <property type="entry name" value="P-loop containing nucleotide triphosphate hydrolases"/>
    <property type="match status" value="1"/>
</dbReference>
<accession>A0AAP0MYC7</accession>
<dbReference type="Gene3D" id="3.80.10.10">
    <property type="entry name" value="Ribonuclease Inhibitor"/>
    <property type="match status" value="1"/>
</dbReference>
<dbReference type="InterPro" id="IPR055414">
    <property type="entry name" value="LRR_R13L4/SHOC2-like"/>
</dbReference>
<dbReference type="InterPro" id="IPR003591">
    <property type="entry name" value="Leu-rich_rpt_typical-subtyp"/>
</dbReference>
<dbReference type="InterPro" id="IPR050905">
    <property type="entry name" value="Plant_NBS-LRR"/>
</dbReference>
<dbReference type="InterPro" id="IPR032675">
    <property type="entry name" value="LRR_dom_sf"/>
</dbReference>
<dbReference type="SMART" id="SM00369">
    <property type="entry name" value="LRR_TYP"/>
    <property type="match status" value="3"/>
</dbReference>
<dbReference type="Gene3D" id="1.10.8.430">
    <property type="entry name" value="Helical domain of apoptotic protease-activating factors"/>
    <property type="match status" value="1"/>
</dbReference>
<keyword evidence="11" id="KW-1185">Reference proteome</keyword>
<evidence type="ECO:0008006" key="12">
    <source>
        <dbReference type="Google" id="ProtNLM"/>
    </source>
</evidence>
<keyword evidence="7" id="KW-0175">Coiled coil</keyword>
<dbReference type="Pfam" id="PF00931">
    <property type="entry name" value="NB-ARC"/>
    <property type="match status" value="1"/>
</dbReference>
<sequence length="683" mass="78394">MGGIISSLLPADLFYQTLSFGRKQANYLLRVESNLRELKTELESLDALRKDLWDEVVLAKQQQPGVGETRQVKEWDQMVEQMKTKVEELENEGQQEGDRMCLGGFCPDLWFRYLFGRKVVNLKVQVTSVTGDREKIQNIVQRLPEGAAVPKPVQQIIVGQELLLGQVWRCITDQEKNKGIIGLYGQGGVGKSTLLKQVNNKFCIEEHGFDVVIWSVVSKEPNLKQIQENIGDRIGFRNESWKKKSFEAKAIDITNTLRHKKFVLLLDDIWETIIDLTELGVPLQNLQFGSKIVFTTRFRGKCGEMGADKRFEVSCLADDDAWKLFRGLVGRYALDKHPEIQELAKAVASKCHRLPLALTTVGKAMASKEYPEEWRQAIDIISTSASKIKDIEEKVLPCLKFIYDSLRNDELRSCLLYCCLFPEDSEILKTDLIEYWKSEGFLDSITDWDVLLLIVHPYWRKKTEAPELEKWQGYKRISLMENKIQSLPEIPTFPRLLTLLLEHNRIEQITDGFFQSLPSLRVLSLRGNDSLTKLPVGISSLVSLHHLDLSRTSLRGLPEEMKALVNLRYLNLEETSKMSRIPKQLICSLSKLQVLRMFKCRGSVLSDDAEHLMKELLCLEHLNVISLTLDCSLANVIPILFKYRKLVSITQSLEIRYFWLDPRLNALDLASMENLEELNFCDL</sequence>
<dbReference type="Pfam" id="PF23598">
    <property type="entry name" value="LRR_14"/>
    <property type="match status" value="1"/>
</dbReference>
<organism evidence="10 11">
    <name type="scientific">Citrus x changshan-huyou</name>
    <dbReference type="NCBI Taxonomy" id="2935761"/>
    <lineage>
        <taxon>Eukaryota</taxon>
        <taxon>Viridiplantae</taxon>
        <taxon>Streptophyta</taxon>
        <taxon>Embryophyta</taxon>
        <taxon>Tracheophyta</taxon>
        <taxon>Spermatophyta</taxon>
        <taxon>Magnoliopsida</taxon>
        <taxon>eudicotyledons</taxon>
        <taxon>Gunneridae</taxon>
        <taxon>Pentapetalae</taxon>
        <taxon>rosids</taxon>
        <taxon>malvids</taxon>
        <taxon>Sapindales</taxon>
        <taxon>Rutaceae</taxon>
        <taxon>Aurantioideae</taxon>
        <taxon>Citrus</taxon>
    </lineage>
</organism>
<dbReference type="InterPro" id="IPR027417">
    <property type="entry name" value="P-loop_NTPase"/>
</dbReference>
<comment type="similarity">
    <text evidence="1">Belongs to the disease resistance NB-LRR family.</text>
</comment>
<evidence type="ECO:0000256" key="2">
    <source>
        <dbReference type="ARBA" id="ARBA00022614"/>
    </source>
</evidence>
<keyword evidence="6" id="KW-0067">ATP-binding</keyword>
<dbReference type="PANTHER" id="PTHR33463">
    <property type="entry name" value="NB-ARC DOMAIN-CONTAINING PROTEIN-RELATED"/>
    <property type="match status" value="1"/>
</dbReference>
<dbReference type="EMBL" id="JBCGBO010000001">
    <property type="protein sequence ID" value="KAK9229323.1"/>
    <property type="molecule type" value="Genomic_DNA"/>
</dbReference>